<evidence type="ECO:0000313" key="5">
    <source>
        <dbReference type="Proteomes" id="UP001501195"/>
    </source>
</evidence>
<evidence type="ECO:0000313" key="4">
    <source>
        <dbReference type="EMBL" id="GAA4972238.1"/>
    </source>
</evidence>
<comment type="caution">
    <text evidence="4">The sequence shown here is derived from an EMBL/GenBank/DDBJ whole genome shotgun (WGS) entry which is preliminary data.</text>
</comment>
<evidence type="ECO:0000256" key="1">
    <source>
        <dbReference type="ARBA" id="ARBA00006484"/>
    </source>
</evidence>
<dbReference type="InterPro" id="IPR002347">
    <property type="entry name" value="SDR_fam"/>
</dbReference>
<name>A0ABP9HKA7_9ACTN</name>
<dbReference type="PROSITE" id="PS00061">
    <property type="entry name" value="ADH_SHORT"/>
    <property type="match status" value="1"/>
</dbReference>
<reference evidence="5" key="1">
    <citation type="journal article" date="2019" name="Int. J. Syst. Evol. Microbiol.">
        <title>The Global Catalogue of Microorganisms (GCM) 10K type strain sequencing project: providing services to taxonomists for standard genome sequencing and annotation.</title>
        <authorList>
            <consortium name="The Broad Institute Genomics Platform"/>
            <consortium name="The Broad Institute Genome Sequencing Center for Infectious Disease"/>
            <person name="Wu L."/>
            <person name="Ma J."/>
        </authorList>
    </citation>
    <scope>NUCLEOTIDE SEQUENCE [LARGE SCALE GENOMIC DNA]</scope>
    <source>
        <strain evidence="5">JCM 18126</strain>
    </source>
</reference>
<dbReference type="RefSeq" id="WP_345711524.1">
    <property type="nucleotide sequence ID" value="NZ_BAABIL010000161.1"/>
</dbReference>
<keyword evidence="2" id="KW-0560">Oxidoreductase</keyword>
<dbReference type="EMBL" id="BAABIL010000161">
    <property type="protein sequence ID" value="GAA4972238.1"/>
    <property type="molecule type" value="Genomic_DNA"/>
</dbReference>
<dbReference type="Proteomes" id="UP001501195">
    <property type="component" value="Unassembled WGS sequence"/>
</dbReference>
<evidence type="ECO:0000256" key="2">
    <source>
        <dbReference type="ARBA" id="ARBA00023002"/>
    </source>
</evidence>
<evidence type="ECO:0000256" key="3">
    <source>
        <dbReference type="RuleBase" id="RU000363"/>
    </source>
</evidence>
<dbReference type="InterPro" id="IPR020904">
    <property type="entry name" value="Sc_DH/Rdtase_CS"/>
</dbReference>
<gene>
    <name evidence="4" type="ORF">GCM10023225_12290</name>
</gene>
<dbReference type="Gene3D" id="3.40.50.720">
    <property type="entry name" value="NAD(P)-binding Rossmann-like Domain"/>
    <property type="match status" value="1"/>
</dbReference>
<dbReference type="CDD" id="cd05233">
    <property type="entry name" value="SDR_c"/>
    <property type="match status" value="1"/>
</dbReference>
<dbReference type="PANTHER" id="PTHR43669:SF3">
    <property type="entry name" value="ALCOHOL DEHYDROGENASE, PUTATIVE (AFU_ORTHOLOGUE AFUA_3G03445)-RELATED"/>
    <property type="match status" value="1"/>
</dbReference>
<keyword evidence="5" id="KW-1185">Reference proteome</keyword>
<protein>
    <submittedName>
        <fullName evidence="4">D-threitol dehydrogenase</fullName>
    </submittedName>
</protein>
<dbReference type="SUPFAM" id="SSF51735">
    <property type="entry name" value="NAD(P)-binding Rossmann-fold domains"/>
    <property type="match status" value="1"/>
</dbReference>
<dbReference type="InterPro" id="IPR036291">
    <property type="entry name" value="NAD(P)-bd_dom_sf"/>
</dbReference>
<accession>A0ABP9HKA7</accession>
<dbReference type="PANTHER" id="PTHR43669">
    <property type="entry name" value="5-KETO-D-GLUCONATE 5-REDUCTASE"/>
    <property type="match status" value="1"/>
</dbReference>
<proteinExistence type="inferred from homology"/>
<organism evidence="4 5">
    <name type="scientific">Kineococcus glutinatus</name>
    <dbReference type="NCBI Taxonomy" id="1070872"/>
    <lineage>
        <taxon>Bacteria</taxon>
        <taxon>Bacillati</taxon>
        <taxon>Actinomycetota</taxon>
        <taxon>Actinomycetes</taxon>
        <taxon>Kineosporiales</taxon>
        <taxon>Kineosporiaceae</taxon>
        <taxon>Kineococcus</taxon>
    </lineage>
</organism>
<dbReference type="PRINTS" id="PR00080">
    <property type="entry name" value="SDRFAMILY"/>
</dbReference>
<sequence length="281" mass="28135">MPEVAAPGVAGAGVPAARTALVTGASGGVGRILSVALGGAGVAVGLVGRDARRLAATAEAVRAAGGRAVLAVADVTDPVQVAGAVAEVEAALGGVDLLVNNAGVIERSEVPVWEADPEEWWHVVSTTLRSSFLLVQAVVPGMLERGGGRVVDLSSGAGAQDREVNTGYCVGKAGLFRIAGALHLAGYDRGLRSFEMSPGVVPTAMSLGMSGHAGRTGWTAPEEVGGLLLAIAVGELDAFSGGFLRAGVDSPAALREAAARGLPDGARRLLVRPYGPRDPLA</sequence>
<comment type="similarity">
    <text evidence="1 3">Belongs to the short-chain dehydrogenases/reductases (SDR) family.</text>
</comment>
<dbReference type="PRINTS" id="PR00081">
    <property type="entry name" value="GDHRDH"/>
</dbReference>
<dbReference type="Pfam" id="PF00106">
    <property type="entry name" value="adh_short"/>
    <property type="match status" value="1"/>
</dbReference>